<dbReference type="InterPro" id="IPR052197">
    <property type="entry name" value="ComplexI_49kDa-like"/>
</dbReference>
<evidence type="ECO:0000256" key="2">
    <source>
        <dbReference type="ARBA" id="ARBA00023027"/>
    </source>
</evidence>
<dbReference type="SUPFAM" id="SSF143243">
    <property type="entry name" value="Nqo5-like"/>
    <property type="match status" value="1"/>
</dbReference>
<dbReference type="PANTHER" id="PTHR43485:SF1">
    <property type="entry name" value="FORMATE HYDROGENLYASE SUBUNIT 5-RELATED"/>
    <property type="match status" value="1"/>
</dbReference>
<dbReference type="Pfam" id="PF00346">
    <property type="entry name" value="Complex1_49kDa"/>
    <property type="match status" value="1"/>
</dbReference>
<proteinExistence type="predicted"/>
<dbReference type="GO" id="GO:0048038">
    <property type="term" value="F:quinone binding"/>
    <property type="evidence" value="ECO:0007669"/>
    <property type="project" value="InterPro"/>
</dbReference>
<name>A0AAN1Y101_UNVUL</name>
<evidence type="ECO:0000313" key="5">
    <source>
        <dbReference type="EMBL" id="BDE08242.1"/>
    </source>
</evidence>
<dbReference type="Proteomes" id="UP001317532">
    <property type="component" value="Chromosome"/>
</dbReference>
<dbReference type="PANTHER" id="PTHR43485">
    <property type="entry name" value="HYDROGENASE-4 COMPONENT G"/>
    <property type="match status" value="1"/>
</dbReference>
<sequence>MNVLSLSEAQNLIRARLRSGSRFVSAFLDDTREGRIVRYVLANERHLEPYAAMLEEPLPTLTDITPAAAWYERELRDIDGISVCGELDGRSLDPTVSEPVRRSASSEVSTVLYGPVRSGISESARWLIETAGEDFLGVQATMFYKRRRIEARFIGVALDLAPFIAEHVSGATAASHASAFSRACEVALEITIPNRARAARGVLVEFERIHQHLDVLAKLADDASLAVGAAQTFALKERVHRFLAAATGNRFARGCVAIGGVRDDLIPALRREAARSLDDLERDILAVVATLFETPSLTDRLIGTGHLSAETVVRFGGVGPVARGSGVSCDARTRDGWLSTPLEGDEALERAGDAFARASVRRREIRRAFRLIRNALDGASEGPHRVETPLRSGMGYARVESPQGELVYFVRIDDGLQRVAIRSATFANWPLFALSLPGNIFTDFSFVEHSFGAIQAESDR</sequence>
<dbReference type="GO" id="GO:0008137">
    <property type="term" value="F:NADH dehydrogenase (ubiquinone) activity"/>
    <property type="evidence" value="ECO:0007669"/>
    <property type="project" value="InterPro"/>
</dbReference>
<keyword evidence="1" id="KW-0560">Oxidoreductase</keyword>
<keyword evidence="6" id="KW-1185">Reference proteome</keyword>
<organism evidence="5 6">
    <name type="scientific">Vulcanimicrobium alpinum</name>
    <dbReference type="NCBI Taxonomy" id="3016050"/>
    <lineage>
        <taxon>Bacteria</taxon>
        <taxon>Bacillati</taxon>
        <taxon>Vulcanimicrobiota</taxon>
        <taxon>Vulcanimicrobiia</taxon>
        <taxon>Vulcanimicrobiales</taxon>
        <taxon>Vulcanimicrobiaceae</taxon>
        <taxon>Vulcanimicrobium</taxon>
    </lineage>
</organism>
<dbReference type="EMBL" id="AP025523">
    <property type="protein sequence ID" value="BDE08242.1"/>
    <property type="molecule type" value="Genomic_DNA"/>
</dbReference>
<dbReference type="AlphaFoldDB" id="A0AAN1Y101"/>
<dbReference type="GO" id="GO:0051287">
    <property type="term" value="F:NAD binding"/>
    <property type="evidence" value="ECO:0007669"/>
    <property type="project" value="InterPro"/>
</dbReference>
<feature type="domain" description="NADH-quinone oxidoreductase subunit D" evidence="4">
    <location>
        <begin position="232"/>
        <end position="388"/>
    </location>
</feature>
<dbReference type="KEGG" id="vab:WPS_35180"/>
<evidence type="ECO:0000313" key="6">
    <source>
        <dbReference type="Proteomes" id="UP001317532"/>
    </source>
</evidence>
<dbReference type="InterPro" id="IPR001135">
    <property type="entry name" value="NADH_Q_OxRdtase_suD"/>
</dbReference>
<dbReference type="SUPFAM" id="SSF56762">
    <property type="entry name" value="HydB/Nqo4-like"/>
    <property type="match status" value="1"/>
</dbReference>
<feature type="domain" description="NADH:ubiquinone oxidoreductase 30kDa subunit" evidence="3">
    <location>
        <begin position="53"/>
        <end position="90"/>
    </location>
</feature>
<reference evidence="5 6" key="1">
    <citation type="journal article" date="2022" name="ISME Commun">
        <title>Vulcanimicrobium alpinus gen. nov. sp. nov., the first cultivated representative of the candidate phylum 'Eremiobacterota', is a metabolically versatile aerobic anoxygenic phototroph.</title>
        <authorList>
            <person name="Yabe S."/>
            <person name="Muto K."/>
            <person name="Abe K."/>
            <person name="Yokota A."/>
            <person name="Staudigel H."/>
            <person name="Tebo B.M."/>
        </authorList>
    </citation>
    <scope>NUCLEOTIDE SEQUENCE [LARGE SCALE GENOMIC DNA]</scope>
    <source>
        <strain evidence="5 6">WC8-2</strain>
    </source>
</reference>
<evidence type="ECO:0000256" key="1">
    <source>
        <dbReference type="ARBA" id="ARBA00023002"/>
    </source>
</evidence>
<gene>
    <name evidence="5" type="ORF">WPS_35180</name>
</gene>
<evidence type="ECO:0000259" key="4">
    <source>
        <dbReference type="Pfam" id="PF00346"/>
    </source>
</evidence>
<dbReference type="Pfam" id="PF00329">
    <property type="entry name" value="Complex1_30kDa"/>
    <property type="match status" value="1"/>
</dbReference>
<dbReference type="InterPro" id="IPR029014">
    <property type="entry name" value="NiFe-Hase_large"/>
</dbReference>
<dbReference type="InterPro" id="IPR001268">
    <property type="entry name" value="NADH_UbQ_OxRdtase_30kDa_su"/>
</dbReference>
<dbReference type="GO" id="GO:0016651">
    <property type="term" value="F:oxidoreductase activity, acting on NAD(P)H"/>
    <property type="evidence" value="ECO:0007669"/>
    <property type="project" value="InterPro"/>
</dbReference>
<dbReference type="Gene3D" id="1.10.645.10">
    <property type="entry name" value="Cytochrome-c3 Hydrogenase, chain B"/>
    <property type="match status" value="1"/>
</dbReference>
<protein>
    <submittedName>
        <fullName evidence="5">Hydrogenase 3 large subunit</fullName>
    </submittedName>
</protein>
<dbReference type="InterPro" id="IPR037232">
    <property type="entry name" value="NADH_quin_OxRdtase_su_C/D-like"/>
</dbReference>
<evidence type="ECO:0000259" key="3">
    <source>
        <dbReference type="Pfam" id="PF00329"/>
    </source>
</evidence>
<dbReference type="RefSeq" id="WP_317995786.1">
    <property type="nucleotide sequence ID" value="NZ_AP025523.1"/>
</dbReference>
<keyword evidence="2" id="KW-0520">NAD</keyword>
<accession>A0AAN1Y101</accession>